<protein>
    <recommendedName>
        <fullName evidence="4">Flagellar basal-body rod protein FlgF</fullName>
    </recommendedName>
</protein>
<keyword evidence="7" id="KW-0966">Cell projection</keyword>
<reference evidence="8" key="1">
    <citation type="submission" date="2017-12" db="EMBL/GenBank/DDBJ databases">
        <authorList>
            <person name="Diaz M."/>
        </authorList>
    </citation>
    <scope>NUCLEOTIDE SEQUENCE [LARGE SCALE GENOMIC DNA]</scope>
    <source>
        <strain evidence="8">FI11154</strain>
    </source>
</reference>
<keyword evidence="3 4" id="KW-0975">Bacterial flagellum</keyword>
<dbReference type="EMBL" id="OOFM01000004">
    <property type="protein sequence ID" value="SPL64090.1"/>
    <property type="molecule type" value="Genomic_DNA"/>
</dbReference>
<feature type="domain" description="Flagellar hook protein FlgE/F/G-like D1" evidence="6">
    <location>
        <begin position="81"/>
        <end position="146"/>
    </location>
</feature>
<organism evidence="7 8">
    <name type="scientific">Ochrobactrum soli</name>
    <dbReference type="NCBI Taxonomy" id="2448455"/>
    <lineage>
        <taxon>Bacteria</taxon>
        <taxon>Pseudomonadati</taxon>
        <taxon>Pseudomonadota</taxon>
        <taxon>Alphaproteobacteria</taxon>
        <taxon>Hyphomicrobiales</taxon>
        <taxon>Brucellaceae</taxon>
        <taxon>Brucella/Ochrobactrum group</taxon>
        <taxon>Ochrobactrum</taxon>
    </lineage>
</organism>
<gene>
    <name evidence="7" type="ORF">OHAE_4022</name>
</gene>
<feature type="domain" description="Flagellar basal-body/hook protein C-terminal" evidence="5">
    <location>
        <begin position="192"/>
        <end position="229"/>
    </location>
</feature>
<dbReference type="InterPro" id="IPR053967">
    <property type="entry name" value="LlgE_F_G-like_D1"/>
</dbReference>
<dbReference type="AlphaFoldDB" id="A0A2P9HJX1"/>
<dbReference type="Pfam" id="PF22692">
    <property type="entry name" value="LlgE_F_G_D1"/>
    <property type="match status" value="1"/>
</dbReference>
<dbReference type="InterPro" id="IPR020013">
    <property type="entry name" value="Flagellar_FlgE/F/G"/>
</dbReference>
<comment type="similarity">
    <text evidence="2 4">Belongs to the flagella basal body rod proteins family.</text>
</comment>
<dbReference type="InterPro" id="IPR010930">
    <property type="entry name" value="Flg_bb/hook_C_dom"/>
</dbReference>
<evidence type="ECO:0000259" key="5">
    <source>
        <dbReference type="Pfam" id="PF06429"/>
    </source>
</evidence>
<dbReference type="InterPro" id="IPR037925">
    <property type="entry name" value="FlgE/F/G-like"/>
</dbReference>
<dbReference type="NCBIfam" id="TIGR03506">
    <property type="entry name" value="FlgEFG_subfam"/>
    <property type="match status" value="1"/>
</dbReference>
<comment type="subcellular location">
    <subcellularLocation>
        <location evidence="1 4">Bacterial flagellum basal body</location>
    </subcellularLocation>
</comment>
<dbReference type="Proteomes" id="UP000246073">
    <property type="component" value="Unassembled WGS sequence"/>
</dbReference>
<evidence type="ECO:0000313" key="7">
    <source>
        <dbReference type="EMBL" id="SPL64090.1"/>
    </source>
</evidence>
<accession>A0A2P9HJX1</accession>
<comment type="subunit">
    <text evidence="4">The basal body constitutes a major portion of the flagellar organelle and consists of five rings (E,L,P,S, and M) mounted on a central rod. The rod consists of about 26 subunits of FlgG in the distal portion, and FlgB, FlgC and FlgF are thought to build up the proximal portion of the rod with about 6 subunits each.</text>
</comment>
<dbReference type="Pfam" id="PF06429">
    <property type="entry name" value="Flg_bbr_C"/>
    <property type="match status" value="1"/>
</dbReference>
<dbReference type="RefSeq" id="WP_109367897.1">
    <property type="nucleotide sequence ID" value="NZ_OOFM01000004.1"/>
</dbReference>
<evidence type="ECO:0000256" key="3">
    <source>
        <dbReference type="ARBA" id="ARBA00023143"/>
    </source>
</evidence>
<evidence type="ECO:0000256" key="2">
    <source>
        <dbReference type="ARBA" id="ARBA00009677"/>
    </source>
</evidence>
<name>A0A2P9HJX1_9HYPH</name>
<dbReference type="InterPro" id="IPR012836">
    <property type="entry name" value="FlgF"/>
</dbReference>
<dbReference type="NCBIfam" id="TIGR02490">
    <property type="entry name" value="flgF"/>
    <property type="match status" value="1"/>
</dbReference>
<evidence type="ECO:0000256" key="4">
    <source>
        <dbReference type="RuleBase" id="RU362116"/>
    </source>
</evidence>
<evidence type="ECO:0000313" key="8">
    <source>
        <dbReference type="Proteomes" id="UP000246073"/>
    </source>
</evidence>
<evidence type="ECO:0000259" key="6">
    <source>
        <dbReference type="Pfam" id="PF22692"/>
    </source>
</evidence>
<dbReference type="NCBIfam" id="NF009282">
    <property type="entry name" value="PRK12642.1"/>
    <property type="match status" value="1"/>
</dbReference>
<keyword evidence="7" id="KW-0282">Flagellum</keyword>
<dbReference type="SUPFAM" id="SSF117143">
    <property type="entry name" value="Flagellar hook protein flgE"/>
    <property type="match status" value="1"/>
</dbReference>
<evidence type="ECO:0000256" key="1">
    <source>
        <dbReference type="ARBA" id="ARBA00004117"/>
    </source>
</evidence>
<sequence>MQNNSIYVGLSSLITLERRMDSIAQNVVNVSTVGFRGEGTKFDSIVSKKASDDVSFASAGKSYIRTEPGPLVKTDNPLDIAVKGDAWLSLNTPQGQIFTRDGRMKMLATGELVSMMGYSVLDVGGAPIMLNPDGGAPKISADGAVYQNGAQIGALGLYSIPADAELKYAGNSGVIPNKAAAPIFDDNSIGVVQGMIEGSNVDAMTEMTRLISVSRAFEQVNNLLTQQEATVSEAIKTLGSKNG</sequence>
<keyword evidence="7" id="KW-0969">Cilium</keyword>
<dbReference type="GO" id="GO:0030694">
    <property type="term" value="C:bacterial-type flagellum basal body, rod"/>
    <property type="evidence" value="ECO:0007669"/>
    <property type="project" value="UniProtKB-UniRule"/>
</dbReference>
<dbReference type="PANTHER" id="PTHR30435:SF19">
    <property type="entry name" value="FLAGELLAR BASAL-BODY ROD PROTEIN FLGG"/>
    <property type="match status" value="1"/>
</dbReference>
<proteinExistence type="inferred from homology"/>
<dbReference type="PANTHER" id="PTHR30435">
    <property type="entry name" value="FLAGELLAR PROTEIN"/>
    <property type="match status" value="1"/>
</dbReference>
<dbReference type="GO" id="GO:0071978">
    <property type="term" value="P:bacterial-type flagellum-dependent swarming motility"/>
    <property type="evidence" value="ECO:0007669"/>
    <property type="project" value="TreeGrafter"/>
</dbReference>